<dbReference type="SUPFAM" id="SSF54637">
    <property type="entry name" value="Thioesterase/thiol ester dehydrase-isomerase"/>
    <property type="match status" value="1"/>
</dbReference>
<proteinExistence type="inferred from homology"/>
<comment type="similarity">
    <text evidence="1">Belongs to the thioesterase PaaI family.</text>
</comment>
<dbReference type="RefSeq" id="WP_260840272.1">
    <property type="nucleotide sequence ID" value="NZ_CP045809.1"/>
</dbReference>
<keyword evidence="5" id="KW-1185">Reference proteome</keyword>
<protein>
    <submittedName>
        <fullName evidence="4">Hotdog fold thioesterase</fullName>
    </submittedName>
</protein>
<dbReference type="Proteomes" id="UP001059836">
    <property type="component" value="Chromosome"/>
</dbReference>
<dbReference type="PANTHER" id="PTHR21660:SF1">
    <property type="entry name" value="ACYL-COENZYME A THIOESTERASE 13"/>
    <property type="match status" value="1"/>
</dbReference>
<name>A0ABX6IFB5_9ACTN</name>
<dbReference type="Gene3D" id="3.10.129.10">
    <property type="entry name" value="Hotdog Thioesterase"/>
    <property type="match status" value="1"/>
</dbReference>
<evidence type="ECO:0000256" key="1">
    <source>
        <dbReference type="ARBA" id="ARBA00008324"/>
    </source>
</evidence>
<dbReference type="InterPro" id="IPR003736">
    <property type="entry name" value="PAAI_dom"/>
</dbReference>
<dbReference type="InterPro" id="IPR039298">
    <property type="entry name" value="ACOT13"/>
</dbReference>
<dbReference type="PANTHER" id="PTHR21660">
    <property type="entry name" value="THIOESTERASE SUPERFAMILY MEMBER-RELATED"/>
    <property type="match status" value="1"/>
</dbReference>
<gene>
    <name evidence="4" type="ORF">GII31_02705</name>
</gene>
<evidence type="ECO:0000259" key="3">
    <source>
        <dbReference type="Pfam" id="PF03061"/>
    </source>
</evidence>
<organism evidence="4 5">
    <name type="scientific">Gordonia pseudamarae</name>
    <dbReference type="NCBI Taxonomy" id="2831662"/>
    <lineage>
        <taxon>Bacteria</taxon>
        <taxon>Bacillati</taxon>
        <taxon>Actinomycetota</taxon>
        <taxon>Actinomycetes</taxon>
        <taxon>Mycobacteriales</taxon>
        <taxon>Gordoniaceae</taxon>
        <taxon>Gordonia</taxon>
    </lineage>
</organism>
<evidence type="ECO:0000313" key="4">
    <source>
        <dbReference type="EMBL" id="QHN33980.1"/>
    </source>
</evidence>
<dbReference type="NCBIfam" id="TIGR00369">
    <property type="entry name" value="unchar_dom_1"/>
    <property type="match status" value="1"/>
</dbReference>
<accession>A0ABX6IFB5</accession>
<dbReference type="EMBL" id="CP045809">
    <property type="protein sequence ID" value="QHN33980.1"/>
    <property type="molecule type" value="Genomic_DNA"/>
</dbReference>
<reference evidence="4" key="1">
    <citation type="journal article" date="2021" name="Nat. Microbiol.">
        <title>Cocultivation of an ultrasmall environmental parasitic bacterium with lytic ability against bacteria associated with wastewater foams.</title>
        <authorList>
            <person name="Batinovic S."/>
            <person name="Rose J.J.A."/>
            <person name="Ratcliffe J."/>
            <person name="Seviour R.J."/>
            <person name="Petrovski S."/>
        </authorList>
    </citation>
    <scope>NUCLEOTIDE SEQUENCE</scope>
    <source>
        <strain evidence="4">CON9</strain>
    </source>
</reference>
<sequence>MPTADTERTTTVTADELRVAPLESIYDLFELLGYREWTDENGSVVVELPVASHIINHAGAIQGGFIATLVDTVAGRAVINSLTERKLVVTSDMNIRYIRGVREGFARGTARVVHLGRRSAVIDITITEEPSGKVAAVASANFAIMEPPAGVTKADLNAV</sequence>
<feature type="domain" description="Thioesterase" evidence="3">
    <location>
        <begin position="59"/>
        <end position="134"/>
    </location>
</feature>
<evidence type="ECO:0000256" key="2">
    <source>
        <dbReference type="ARBA" id="ARBA00022801"/>
    </source>
</evidence>
<dbReference type="CDD" id="cd03443">
    <property type="entry name" value="PaaI_thioesterase"/>
    <property type="match status" value="1"/>
</dbReference>
<dbReference type="InterPro" id="IPR006683">
    <property type="entry name" value="Thioestr_dom"/>
</dbReference>
<dbReference type="InterPro" id="IPR029069">
    <property type="entry name" value="HotDog_dom_sf"/>
</dbReference>
<evidence type="ECO:0000313" key="5">
    <source>
        <dbReference type="Proteomes" id="UP001059836"/>
    </source>
</evidence>
<keyword evidence="2" id="KW-0378">Hydrolase</keyword>
<dbReference type="Pfam" id="PF03061">
    <property type="entry name" value="4HBT"/>
    <property type="match status" value="1"/>
</dbReference>